<protein>
    <submittedName>
        <fullName evidence="2">Unnamed protein product</fullName>
    </submittedName>
</protein>
<proteinExistence type="predicted"/>
<feature type="compositionally biased region" description="Acidic residues" evidence="1">
    <location>
        <begin position="125"/>
        <end position="136"/>
    </location>
</feature>
<gene>
    <name evidence="2" type="ORF">Pfra01_000442500</name>
</gene>
<accession>A0A9W6U3A3</accession>
<organism evidence="2 3">
    <name type="scientific">Phytophthora fragariaefolia</name>
    <dbReference type="NCBI Taxonomy" id="1490495"/>
    <lineage>
        <taxon>Eukaryota</taxon>
        <taxon>Sar</taxon>
        <taxon>Stramenopiles</taxon>
        <taxon>Oomycota</taxon>
        <taxon>Peronosporomycetes</taxon>
        <taxon>Peronosporales</taxon>
        <taxon>Peronosporaceae</taxon>
        <taxon>Phytophthora</taxon>
    </lineage>
</organism>
<dbReference type="AlphaFoldDB" id="A0A9W6U3A3"/>
<evidence type="ECO:0000256" key="1">
    <source>
        <dbReference type="SAM" id="MobiDB-lite"/>
    </source>
</evidence>
<feature type="region of interest" description="Disordered" evidence="1">
    <location>
        <begin position="190"/>
        <end position="210"/>
    </location>
</feature>
<name>A0A9W6U3A3_9STRA</name>
<feature type="region of interest" description="Disordered" evidence="1">
    <location>
        <begin position="1"/>
        <end position="23"/>
    </location>
</feature>
<dbReference type="OrthoDB" id="166788at2759"/>
<evidence type="ECO:0000313" key="2">
    <source>
        <dbReference type="EMBL" id="GMF25139.1"/>
    </source>
</evidence>
<dbReference type="Proteomes" id="UP001165121">
    <property type="component" value="Unassembled WGS sequence"/>
</dbReference>
<sequence>MLDRSETWEGCSGPRAVIERGDESTGAASGALYSLPPAFDEIDFHSKLLGKPLVDLAWKVFTGREASQITTRSELEDKFLRVDQRKTPTTIPATELPIASFSEFVGAYVAECVRQAHRKAHAVDEENSDSGGEEDVLDSRQENVYGRRRTTVDSRVSSPLDRRGRSVSSPRAAMGNTKSFGAALMRAERKQRPLHPQPQQRQSHQVPRSLKQVQSKIRPELNAQRQKVLRVKKTQSQRMAETLARARLAEYDARRELQDVRHQQLGPKKMPISEVTKGTWTAVNYPRKQPLI</sequence>
<evidence type="ECO:0000313" key="3">
    <source>
        <dbReference type="Proteomes" id="UP001165121"/>
    </source>
</evidence>
<feature type="region of interest" description="Disordered" evidence="1">
    <location>
        <begin position="120"/>
        <end position="178"/>
    </location>
</feature>
<keyword evidence="3" id="KW-1185">Reference proteome</keyword>
<comment type="caution">
    <text evidence="2">The sequence shown here is derived from an EMBL/GenBank/DDBJ whole genome shotgun (WGS) entry which is preliminary data.</text>
</comment>
<feature type="compositionally biased region" description="Low complexity" evidence="1">
    <location>
        <begin position="197"/>
        <end position="208"/>
    </location>
</feature>
<dbReference type="EMBL" id="BSXT01000348">
    <property type="protein sequence ID" value="GMF25139.1"/>
    <property type="molecule type" value="Genomic_DNA"/>
</dbReference>
<reference evidence="2" key="1">
    <citation type="submission" date="2023-04" db="EMBL/GenBank/DDBJ databases">
        <title>Phytophthora fragariaefolia NBRC 109709.</title>
        <authorList>
            <person name="Ichikawa N."/>
            <person name="Sato H."/>
            <person name="Tonouchi N."/>
        </authorList>
    </citation>
    <scope>NUCLEOTIDE SEQUENCE</scope>
    <source>
        <strain evidence="2">NBRC 109709</strain>
    </source>
</reference>